<evidence type="ECO:0000256" key="3">
    <source>
        <dbReference type="ARBA" id="ARBA00022475"/>
    </source>
</evidence>
<accession>A0A852ZTM4</accession>
<feature type="transmembrane region" description="Helical" evidence="8">
    <location>
        <begin position="163"/>
        <end position="183"/>
    </location>
</feature>
<evidence type="ECO:0000256" key="7">
    <source>
        <dbReference type="SAM" id="MobiDB-lite"/>
    </source>
</evidence>
<feature type="region of interest" description="Disordered" evidence="7">
    <location>
        <begin position="216"/>
        <end position="242"/>
    </location>
</feature>
<feature type="transmembrane region" description="Helical" evidence="8">
    <location>
        <begin position="411"/>
        <end position="430"/>
    </location>
</feature>
<feature type="transmembrane region" description="Helical" evidence="8">
    <location>
        <begin position="101"/>
        <end position="118"/>
    </location>
</feature>
<keyword evidence="2" id="KW-0813">Transport</keyword>
<evidence type="ECO:0000256" key="2">
    <source>
        <dbReference type="ARBA" id="ARBA00022448"/>
    </source>
</evidence>
<evidence type="ECO:0000256" key="6">
    <source>
        <dbReference type="ARBA" id="ARBA00023136"/>
    </source>
</evidence>
<dbReference type="PANTHER" id="PTHR23517">
    <property type="entry name" value="RESISTANCE PROTEIN MDTM, PUTATIVE-RELATED-RELATED"/>
    <property type="match status" value="1"/>
</dbReference>
<feature type="compositionally biased region" description="Gly residues" evidence="7">
    <location>
        <begin position="227"/>
        <end position="241"/>
    </location>
</feature>
<keyword evidence="4 8" id="KW-0812">Transmembrane</keyword>
<feature type="region of interest" description="Disordered" evidence="7">
    <location>
        <begin position="1"/>
        <end position="24"/>
    </location>
</feature>
<dbReference type="InterPro" id="IPR050171">
    <property type="entry name" value="MFS_Transporters"/>
</dbReference>
<comment type="caution">
    <text evidence="10">The sequence shown here is derived from an EMBL/GenBank/DDBJ whole genome shotgun (WGS) entry which is preliminary data.</text>
</comment>
<keyword evidence="5 8" id="KW-1133">Transmembrane helix</keyword>
<proteinExistence type="predicted"/>
<dbReference type="GO" id="GO:0005886">
    <property type="term" value="C:plasma membrane"/>
    <property type="evidence" value="ECO:0007669"/>
    <property type="project" value="UniProtKB-SubCell"/>
</dbReference>
<feature type="compositionally biased region" description="Pro residues" evidence="7">
    <location>
        <begin position="1"/>
        <end position="12"/>
    </location>
</feature>
<dbReference type="PANTHER" id="PTHR23517:SF2">
    <property type="entry name" value="MULTIDRUG RESISTANCE PROTEIN MDTH"/>
    <property type="match status" value="1"/>
</dbReference>
<keyword evidence="11" id="KW-1185">Reference proteome</keyword>
<dbReference type="Proteomes" id="UP000567795">
    <property type="component" value="Unassembled WGS sequence"/>
</dbReference>
<comment type="subcellular location">
    <subcellularLocation>
        <location evidence="1">Cell membrane</location>
        <topology evidence="1">Multi-pass membrane protein</topology>
    </subcellularLocation>
</comment>
<feature type="transmembrane region" description="Helical" evidence="8">
    <location>
        <begin position="320"/>
        <end position="337"/>
    </location>
</feature>
<feature type="transmembrane region" description="Helical" evidence="8">
    <location>
        <begin position="289"/>
        <end position="308"/>
    </location>
</feature>
<organism evidence="10 11">
    <name type="scientific">Allostreptomyces psammosilenae</name>
    <dbReference type="NCBI Taxonomy" id="1892865"/>
    <lineage>
        <taxon>Bacteria</taxon>
        <taxon>Bacillati</taxon>
        <taxon>Actinomycetota</taxon>
        <taxon>Actinomycetes</taxon>
        <taxon>Kitasatosporales</taxon>
        <taxon>Streptomycetaceae</taxon>
        <taxon>Allostreptomyces</taxon>
    </lineage>
</organism>
<keyword evidence="3" id="KW-1003">Cell membrane</keyword>
<evidence type="ECO:0000256" key="5">
    <source>
        <dbReference type="ARBA" id="ARBA00022989"/>
    </source>
</evidence>
<protein>
    <submittedName>
        <fullName evidence="10">MFS family permease</fullName>
    </submittedName>
</protein>
<evidence type="ECO:0000313" key="10">
    <source>
        <dbReference type="EMBL" id="NYI04897.1"/>
    </source>
</evidence>
<evidence type="ECO:0000259" key="9">
    <source>
        <dbReference type="PROSITE" id="PS50850"/>
    </source>
</evidence>
<sequence>MESQPDPPPPARSTPVSPARTEDGAPAAQVSLRRIAPSAFGPTLVFEIGQGAAAPVVALAARDLGASVGTAGLVVVLLGVGRIAGTLPAGVLAARFGERRAMLGAALVAAAAVAGCALAGRVGLLAVCVAVYGMCEATFALARQSYLTEVVPARLRARAMSTLGGVARIGVFLGPFAGALVLAGGDVRSAFWVSLAASLAAAVVVLVVRPLPPPATPTPAGDAAEPGAGGGDGDGGGGGAGSEPTLRSVLWSYRRVLATLGVAVVMVGAVRASRQAVLPLWADQMQVDAATVSVVFGVSAAVDMLLFYPAGYLMDRFGRLAVGVPSMLLLGAGHALLPLTDSLTGLAVVAMLLGFGNGMGSGLLMTIGADVSPRRGRAAFLSAWRLCADSGNALGPLLVSAAAAAGSLTAGVLGMAGVGLVAAGALAVSLRRVRLRAP</sequence>
<dbReference type="RefSeq" id="WP_218903982.1">
    <property type="nucleotide sequence ID" value="NZ_JACBZD010000001.1"/>
</dbReference>
<dbReference type="Gene3D" id="1.20.1250.20">
    <property type="entry name" value="MFS general substrate transporter like domains"/>
    <property type="match status" value="2"/>
</dbReference>
<evidence type="ECO:0000313" key="11">
    <source>
        <dbReference type="Proteomes" id="UP000567795"/>
    </source>
</evidence>
<feature type="transmembrane region" description="Helical" evidence="8">
    <location>
        <begin position="343"/>
        <end position="365"/>
    </location>
</feature>
<dbReference type="InterPro" id="IPR036259">
    <property type="entry name" value="MFS_trans_sf"/>
</dbReference>
<gene>
    <name evidence="10" type="ORF">FHU37_001840</name>
</gene>
<evidence type="ECO:0000256" key="1">
    <source>
        <dbReference type="ARBA" id="ARBA00004651"/>
    </source>
</evidence>
<feature type="domain" description="Major facilitator superfamily (MFS) profile" evidence="9">
    <location>
        <begin position="35"/>
        <end position="438"/>
    </location>
</feature>
<dbReference type="PROSITE" id="PS50850">
    <property type="entry name" value="MFS"/>
    <property type="match status" value="1"/>
</dbReference>
<feature type="transmembrane region" description="Helical" evidence="8">
    <location>
        <begin position="71"/>
        <end position="94"/>
    </location>
</feature>
<reference evidence="10 11" key="1">
    <citation type="submission" date="2020-07" db="EMBL/GenBank/DDBJ databases">
        <title>Sequencing the genomes of 1000 actinobacteria strains.</title>
        <authorList>
            <person name="Klenk H.-P."/>
        </authorList>
    </citation>
    <scope>NUCLEOTIDE SEQUENCE [LARGE SCALE GENOMIC DNA]</scope>
    <source>
        <strain evidence="10 11">DSM 42178</strain>
    </source>
</reference>
<feature type="transmembrane region" description="Helical" evidence="8">
    <location>
        <begin position="256"/>
        <end position="277"/>
    </location>
</feature>
<dbReference type="InterPro" id="IPR020846">
    <property type="entry name" value="MFS_dom"/>
</dbReference>
<dbReference type="EMBL" id="JACBZD010000001">
    <property type="protein sequence ID" value="NYI04897.1"/>
    <property type="molecule type" value="Genomic_DNA"/>
</dbReference>
<dbReference type="InterPro" id="IPR011701">
    <property type="entry name" value="MFS"/>
</dbReference>
<dbReference type="SUPFAM" id="SSF103473">
    <property type="entry name" value="MFS general substrate transporter"/>
    <property type="match status" value="1"/>
</dbReference>
<name>A0A852ZTM4_9ACTN</name>
<evidence type="ECO:0000256" key="4">
    <source>
        <dbReference type="ARBA" id="ARBA00022692"/>
    </source>
</evidence>
<dbReference type="GO" id="GO:0022857">
    <property type="term" value="F:transmembrane transporter activity"/>
    <property type="evidence" value="ECO:0007669"/>
    <property type="project" value="InterPro"/>
</dbReference>
<feature type="transmembrane region" description="Helical" evidence="8">
    <location>
        <begin position="189"/>
        <end position="208"/>
    </location>
</feature>
<dbReference type="AlphaFoldDB" id="A0A852ZTM4"/>
<keyword evidence="6 8" id="KW-0472">Membrane</keyword>
<dbReference type="Pfam" id="PF07690">
    <property type="entry name" value="MFS_1"/>
    <property type="match status" value="1"/>
</dbReference>
<evidence type="ECO:0000256" key="8">
    <source>
        <dbReference type="SAM" id="Phobius"/>
    </source>
</evidence>